<comment type="similarity">
    <text evidence="1">Belongs to the universal ribosomal protein uS13 family.</text>
</comment>
<gene>
    <name evidence="4" type="ORF">Ahy_A10g048977</name>
</gene>
<evidence type="ECO:0000313" key="5">
    <source>
        <dbReference type="Proteomes" id="UP000289738"/>
    </source>
</evidence>
<evidence type="ECO:0000256" key="3">
    <source>
        <dbReference type="ARBA" id="ARBA00023274"/>
    </source>
</evidence>
<dbReference type="Proteomes" id="UP000289738">
    <property type="component" value="Chromosome A10"/>
</dbReference>
<dbReference type="STRING" id="3818.A0A445B6D4"/>
<dbReference type="GO" id="GO:0003676">
    <property type="term" value="F:nucleic acid binding"/>
    <property type="evidence" value="ECO:0007669"/>
    <property type="project" value="InterPro"/>
</dbReference>
<keyword evidence="5" id="KW-1185">Reference proteome</keyword>
<keyword evidence="2" id="KW-0689">Ribosomal protein</keyword>
<reference evidence="4 5" key="1">
    <citation type="submission" date="2019-01" db="EMBL/GenBank/DDBJ databases">
        <title>Sequencing of cultivated peanut Arachis hypogaea provides insights into genome evolution and oil improvement.</title>
        <authorList>
            <person name="Chen X."/>
        </authorList>
    </citation>
    <scope>NUCLEOTIDE SEQUENCE [LARGE SCALE GENOMIC DNA]</scope>
    <source>
        <strain evidence="5">cv. Fuhuasheng</strain>
        <tissue evidence="4">Leaves</tissue>
    </source>
</reference>
<dbReference type="Gene3D" id="4.10.910.10">
    <property type="entry name" value="30s ribosomal protein s13, domain 2"/>
    <property type="match status" value="1"/>
</dbReference>
<keyword evidence="3" id="KW-0687">Ribonucleoprotein</keyword>
<dbReference type="GO" id="GO:0005840">
    <property type="term" value="C:ribosome"/>
    <property type="evidence" value="ECO:0007669"/>
    <property type="project" value="UniProtKB-KW"/>
</dbReference>
<dbReference type="Gene3D" id="1.10.8.50">
    <property type="match status" value="1"/>
</dbReference>
<comment type="caution">
    <text evidence="4">The sequence shown here is derived from an EMBL/GenBank/DDBJ whole genome shotgun (WGS) entry which is preliminary data.</text>
</comment>
<evidence type="ECO:0000313" key="4">
    <source>
        <dbReference type="EMBL" id="RYR34229.1"/>
    </source>
</evidence>
<proteinExistence type="inferred from homology"/>
<dbReference type="InterPro" id="IPR010979">
    <property type="entry name" value="Ribosomal_uS13-like_H2TH"/>
</dbReference>
<dbReference type="AlphaFoldDB" id="A0A445B6D4"/>
<protein>
    <submittedName>
        <fullName evidence="4">Uncharacterized protein</fullName>
    </submittedName>
</protein>
<dbReference type="InterPro" id="IPR027437">
    <property type="entry name" value="Rbsml_uS13_C"/>
</dbReference>
<dbReference type="EMBL" id="SDMP01000010">
    <property type="protein sequence ID" value="RYR34229.1"/>
    <property type="molecule type" value="Genomic_DNA"/>
</dbReference>
<accession>A0A445B6D4</accession>
<sequence>MDNKVTKDLSKEDLITLRDEISKYVIKGNLRRFNVLNIRRLKEIQCYRG</sequence>
<organism evidence="4 5">
    <name type="scientific">Arachis hypogaea</name>
    <name type="common">Peanut</name>
    <dbReference type="NCBI Taxonomy" id="3818"/>
    <lineage>
        <taxon>Eukaryota</taxon>
        <taxon>Viridiplantae</taxon>
        <taxon>Streptophyta</taxon>
        <taxon>Embryophyta</taxon>
        <taxon>Tracheophyta</taxon>
        <taxon>Spermatophyta</taxon>
        <taxon>Magnoliopsida</taxon>
        <taxon>eudicotyledons</taxon>
        <taxon>Gunneridae</taxon>
        <taxon>Pentapetalae</taxon>
        <taxon>rosids</taxon>
        <taxon>fabids</taxon>
        <taxon>Fabales</taxon>
        <taxon>Fabaceae</taxon>
        <taxon>Papilionoideae</taxon>
        <taxon>50 kb inversion clade</taxon>
        <taxon>dalbergioids sensu lato</taxon>
        <taxon>Dalbergieae</taxon>
        <taxon>Pterocarpus clade</taxon>
        <taxon>Arachis</taxon>
    </lineage>
</organism>
<dbReference type="PROSITE" id="PS50159">
    <property type="entry name" value="RIBOSOMAL_S13_2"/>
    <property type="match status" value="1"/>
</dbReference>
<dbReference type="GO" id="GO:1990904">
    <property type="term" value="C:ribonucleoprotein complex"/>
    <property type="evidence" value="ECO:0007669"/>
    <property type="project" value="UniProtKB-KW"/>
</dbReference>
<evidence type="ECO:0000256" key="2">
    <source>
        <dbReference type="ARBA" id="ARBA00022980"/>
    </source>
</evidence>
<dbReference type="SUPFAM" id="SSF46946">
    <property type="entry name" value="S13-like H2TH domain"/>
    <property type="match status" value="1"/>
</dbReference>
<name>A0A445B6D4_ARAHY</name>
<evidence type="ECO:0000256" key="1">
    <source>
        <dbReference type="ARBA" id="ARBA00008080"/>
    </source>
</evidence>